<dbReference type="Gene3D" id="1.10.10.60">
    <property type="entry name" value="Homeodomain-like"/>
    <property type="match status" value="1"/>
</dbReference>
<dbReference type="OrthoDB" id="5868871at2"/>
<evidence type="ECO:0000313" key="1">
    <source>
        <dbReference type="EMBL" id="EAX47547.1"/>
    </source>
</evidence>
<reference evidence="1 2" key="1">
    <citation type="submission" date="2007-01" db="EMBL/GenBank/DDBJ databases">
        <title>Annotation of the draft genome assembly of Thermosinus carboxydivorans Nor1.</title>
        <authorList>
            <consortium name="US DOE Joint Genome Institute (JGI-ORNL)"/>
            <person name="Larimer F."/>
            <person name="Land M."/>
            <person name="Hauser L."/>
        </authorList>
    </citation>
    <scope>NUCLEOTIDE SEQUENCE [LARGE SCALE GENOMIC DNA]</scope>
    <source>
        <strain evidence="1 2">Nor1</strain>
    </source>
</reference>
<evidence type="ECO:0000313" key="2">
    <source>
        <dbReference type="Proteomes" id="UP000005139"/>
    </source>
</evidence>
<comment type="caution">
    <text evidence="1">The sequence shown here is derived from an EMBL/GenBank/DDBJ whole genome shotgun (WGS) entry which is preliminary data.</text>
</comment>
<dbReference type="Proteomes" id="UP000005139">
    <property type="component" value="Unassembled WGS sequence"/>
</dbReference>
<keyword evidence="2" id="KW-1185">Reference proteome</keyword>
<organism evidence="1 2">
    <name type="scientific">Thermosinus carboxydivorans Nor1</name>
    <dbReference type="NCBI Taxonomy" id="401526"/>
    <lineage>
        <taxon>Bacteria</taxon>
        <taxon>Bacillati</taxon>
        <taxon>Bacillota</taxon>
        <taxon>Negativicutes</taxon>
        <taxon>Selenomonadales</taxon>
        <taxon>Sporomusaceae</taxon>
        <taxon>Thermosinus</taxon>
    </lineage>
</organism>
<name>A1HR48_9FIRM</name>
<dbReference type="EMBL" id="AAWL01000009">
    <property type="protein sequence ID" value="EAX47547.1"/>
    <property type="molecule type" value="Genomic_DNA"/>
</dbReference>
<evidence type="ECO:0008006" key="3">
    <source>
        <dbReference type="Google" id="ProtNLM"/>
    </source>
</evidence>
<sequence>MARGRGRPTEYKAEYAEQAYKLCLLGATDKEIADFFGVNEKTLNNWKQKHPDFLQSLKEGKEEADAKVAKSLYHRALGYSHEAVKIMQYEGEVIQVPYIEHYPPDTTACIFWLKNRQPKLWRDKVEQEITGPDGGPIGVVVLPAADLGEVPRGEGSE</sequence>
<gene>
    <name evidence="1" type="ORF">TcarDRAFT_1282</name>
</gene>
<accession>A1HR48</accession>
<reference evidence="1 2" key="2">
    <citation type="submission" date="2007-01" db="EMBL/GenBank/DDBJ databases">
        <title>Sequencing of the draft genome and assembly of Thermosinus carboxydivorans Nor1.</title>
        <authorList>
            <consortium name="US DOE Joint Genome Institute (JGI-PGF)"/>
            <person name="Copeland A."/>
            <person name="Lucas S."/>
            <person name="Lapidus A."/>
            <person name="Barry K."/>
            <person name="Glavina del Rio T."/>
            <person name="Dalin E."/>
            <person name="Tice H."/>
            <person name="Bruce D."/>
            <person name="Pitluck S."/>
            <person name="Richardson P."/>
        </authorList>
    </citation>
    <scope>NUCLEOTIDE SEQUENCE [LARGE SCALE GENOMIC DNA]</scope>
    <source>
        <strain evidence="1 2">Nor1</strain>
    </source>
</reference>
<dbReference type="eggNOG" id="COG2963">
    <property type="taxonomic scope" value="Bacteria"/>
</dbReference>
<dbReference type="InterPro" id="IPR009057">
    <property type="entry name" value="Homeodomain-like_sf"/>
</dbReference>
<proteinExistence type="predicted"/>
<protein>
    <recommendedName>
        <fullName evidence="3">Terminase</fullName>
    </recommendedName>
</protein>
<dbReference type="RefSeq" id="WP_007289498.1">
    <property type="nucleotide sequence ID" value="NZ_AAWL01000009.1"/>
</dbReference>
<dbReference type="AlphaFoldDB" id="A1HR48"/>
<dbReference type="SUPFAM" id="SSF46689">
    <property type="entry name" value="Homeodomain-like"/>
    <property type="match status" value="1"/>
</dbReference>